<accession>M4YSN2</accession>
<feature type="transmembrane region" description="Helical" evidence="1">
    <location>
        <begin position="151"/>
        <end position="170"/>
    </location>
</feature>
<keyword evidence="1" id="KW-1133">Transmembrane helix</keyword>
<name>M4YSN2_9VIRU</name>
<feature type="transmembrane region" description="Helical" evidence="1">
    <location>
        <begin position="113"/>
        <end position="139"/>
    </location>
</feature>
<organism evidence="2">
    <name type="scientific">Blueberry necrotic ring blotch virus</name>
    <dbReference type="NCBI Taxonomy" id="1094249"/>
    <lineage>
        <taxon>Viruses</taxon>
        <taxon>Riboviria</taxon>
        <taxon>Orthornavirae</taxon>
        <taxon>Kitrinoviricota</taxon>
        <taxon>Alsuviricetes</taxon>
        <taxon>Martellivirales</taxon>
        <taxon>Kitaviridae</taxon>
        <taxon>Blunervirus</taxon>
        <taxon>Blunervirus vaccinii</taxon>
    </lineage>
</organism>
<keyword evidence="1" id="KW-0812">Transmembrane</keyword>
<proteinExistence type="predicted"/>
<dbReference type="EMBL" id="KC433318">
    <property type="protein sequence ID" value="AGI44301.1"/>
    <property type="molecule type" value="Genomic_RNA"/>
</dbReference>
<protein>
    <submittedName>
        <fullName evidence="2">p24</fullName>
    </submittedName>
</protein>
<keyword evidence="1" id="KW-0472">Membrane</keyword>
<evidence type="ECO:0000256" key="1">
    <source>
        <dbReference type="SAM" id="Phobius"/>
    </source>
</evidence>
<sequence length="202" mass="22323">MSSRGKYVRSPTPISRVRPVRRMPLSPNSHVSVGTDVYDTFLRSFSNPSFLLSCVISGLVVLTHVENIHDGPFGPYLQEHSQNAYVYWVVQNVPKVLGLLTFIPVAMTAPRRLTTFVVILAVVSVIVLPPFPVLVYLGASACMHIYLHARLSTTRLFVVALSGVVVYYGYKNRDTFVLELPTGSGSDTFSRIVYSAKGTTKN</sequence>
<evidence type="ECO:0000313" key="2">
    <source>
        <dbReference type="EMBL" id="AGI44301.1"/>
    </source>
</evidence>
<dbReference type="InterPro" id="IPR032441">
    <property type="entry name" value="SP24"/>
</dbReference>
<dbReference type="Pfam" id="PF16504">
    <property type="entry name" value="SP24"/>
    <property type="match status" value="1"/>
</dbReference>
<reference evidence="2" key="1">
    <citation type="journal article" date="2013" name="Arch. Virol.">
        <title>A variant of Blueberry necrotic ring blotch virus associated with red lesions in blueberry.</title>
        <authorList>
            <person name="Cantu-Iris M."/>
            <person name="Harmon P.F."/>
            <person name="Londono A."/>
            <person name="Polston J.E."/>
        </authorList>
    </citation>
    <scope>NUCLEOTIDE SEQUENCE</scope>
    <source>
        <strain evidence="2">BNRBV-RL</strain>
    </source>
</reference>